<dbReference type="GO" id="GO:0048671">
    <property type="term" value="P:negative regulation of collateral sprouting"/>
    <property type="evidence" value="ECO:0007669"/>
    <property type="project" value="TreeGrafter"/>
</dbReference>
<evidence type="ECO:0000256" key="6">
    <source>
        <dbReference type="ARBA" id="ARBA00022777"/>
    </source>
</evidence>
<dbReference type="FunFam" id="3.30.200.20:FF:000149">
    <property type="entry name" value="serine/threonine-protein kinase unc-51 isoform X1"/>
    <property type="match status" value="1"/>
</dbReference>
<keyword evidence="8" id="KW-0072">Autophagy</keyword>
<evidence type="ECO:0000313" key="12">
    <source>
        <dbReference type="Ensembl" id="ENSSGRP00000046491.1"/>
    </source>
</evidence>
<dbReference type="GO" id="GO:0000422">
    <property type="term" value="P:autophagy of mitochondrion"/>
    <property type="evidence" value="ECO:0007669"/>
    <property type="project" value="TreeGrafter"/>
</dbReference>
<dbReference type="PROSITE" id="PS00107">
    <property type="entry name" value="PROTEIN_KINASE_ATP"/>
    <property type="match status" value="1"/>
</dbReference>
<dbReference type="InterPro" id="IPR008271">
    <property type="entry name" value="Ser/Thr_kinase_AS"/>
</dbReference>
<dbReference type="EC" id="2.7.11.1" evidence="1"/>
<dbReference type="Pfam" id="PF00069">
    <property type="entry name" value="Pkinase"/>
    <property type="match status" value="1"/>
</dbReference>
<keyword evidence="4" id="KW-0808">Transferase</keyword>
<dbReference type="Gene3D" id="1.10.510.10">
    <property type="entry name" value="Transferase(Phosphotransferase) domain 1"/>
    <property type="match status" value="1"/>
</dbReference>
<evidence type="ECO:0000256" key="1">
    <source>
        <dbReference type="ARBA" id="ARBA00012513"/>
    </source>
</evidence>
<dbReference type="InterPro" id="IPR045269">
    <property type="entry name" value="Atg1-like"/>
</dbReference>
<dbReference type="GO" id="GO:0048675">
    <property type="term" value="P:axon extension"/>
    <property type="evidence" value="ECO:0007669"/>
    <property type="project" value="TreeGrafter"/>
</dbReference>
<keyword evidence="5 9" id="KW-0547">Nucleotide-binding</keyword>
<protein>
    <recommendedName>
        <fullName evidence="1">non-specific serine/threonine protein kinase</fullName>
        <ecNumber evidence="1">2.7.11.1</ecNumber>
    </recommendedName>
</protein>
<feature type="region of interest" description="Disordered" evidence="10">
    <location>
        <begin position="518"/>
        <end position="550"/>
    </location>
</feature>
<name>A0A672NEG4_SINGR</name>
<evidence type="ECO:0000259" key="11">
    <source>
        <dbReference type="PROSITE" id="PS50011"/>
    </source>
</evidence>
<dbReference type="GO" id="GO:0004674">
    <property type="term" value="F:protein serine/threonine kinase activity"/>
    <property type="evidence" value="ECO:0007669"/>
    <property type="project" value="UniProtKB-KW"/>
</dbReference>
<dbReference type="PROSITE" id="PS50011">
    <property type="entry name" value="PROTEIN_KINASE_DOM"/>
    <property type="match status" value="1"/>
</dbReference>
<dbReference type="InterPro" id="IPR000719">
    <property type="entry name" value="Prot_kinase_dom"/>
</dbReference>
<reference evidence="12" key="1">
    <citation type="submission" date="2025-08" db="UniProtKB">
        <authorList>
            <consortium name="Ensembl"/>
        </authorList>
    </citation>
    <scope>IDENTIFICATION</scope>
</reference>
<dbReference type="GO" id="GO:0034045">
    <property type="term" value="C:phagophore assembly site membrane"/>
    <property type="evidence" value="ECO:0007669"/>
    <property type="project" value="TreeGrafter"/>
</dbReference>
<evidence type="ECO:0000256" key="7">
    <source>
        <dbReference type="ARBA" id="ARBA00022840"/>
    </source>
</evidence>
<feature type="binding site" evidence="9">
    <location>
        <position position="39"/>
    </location>
    <ligand>
        <name>ATP</name>
        <dbReference type="ChEBI" id="CHEBI:30616"/>
    </ligand>
</feature>
<feature type="region of interest" description="Disordered" evidence="10">
    <location>
        <begin position="303"/>
        <end position="324"/>
    </location>
</feature>
<accession>A0A672NEG4</accession>
<dbReference type="InterPro" id="IPR011009">
    <property type="entry name" value="Kinase-like_dom_sf"/>
</dbReference>
<dbReference type="Pfam" id="PF21127">
    <property type="entry name" value="ATG1-like_MIT2"/>
    <property type="match status" value="1"/>
</dbReference>
<proteinExistence type="predicted"/>
<dbReference type="GO" id="GO:0005829">
    <property type="term" value="C:cytosol"/>
    <property type="evidence" value="ECO:0007669"/>
    <property type="project" value="TreeGrafter"/>
</dbReference>
<evidence type="ECO:0000313" key="13">
    <source>
        <dbReference type="Proteomes" id="UP000472262"/>
    </source>
</evidence>
<evidence type="ECO:0000256" key="8">
    <source>
        <dbReference type="ARBA" id="ARBA00023006"/>
    </source>
</evidence>
<dbReference type="SUPFAM" id="SSF56112">
    <property type="entry name" value="Protein kinase-like (PK-like)"/>
    <property type="match status" value="1"/>
</dbReference>
<keyword evidence="2" id="KW-0723">Serine/threonine-protein kinase</keyword>
<dbReference type="PANTHER" id="PTHR24348:SF19">
    <property type="entry name" value="SERINE_THREONINE-PROTEIN KINASE ULK1"/>
    <property type="match status" value="1"/>
</dbReference>
<evidence type="ECO:0000256" key="3">
    <source>
        <dbReference type="ARBA" id="ARBA00022553"/>
    </source>
</evidence>
<dbReference type="GO" id="GO:0042594">
    <property type="term" value="P:response to starvation"/>
    <property type="evidence" value="ECO:0007669"/>
    <property type="project" value="TreeGrafter"/>
</dbReference>
<keyword evidence="3" id="KW-0597">Phosphoprotein</keyword>
<dbReference type="Pfam" id="PF12063">
    <property type="entry name" value="ATG1-like_MIT1"/>
    <property type="match status" value="1"/>
</dbReference>
<feature type="domain" description="Protein kinase" evidence="11">
    <location>
        <begin position="9"/>
        <end position="263"/>
    </location>
</feature>
<evidence type="ECO:0000256" key="2">
    <source>
        <dbReference type="ARBA" id="ARBA00022527"/>
    </source>
</evidence>
<dbReference type="Proteomes" id="UP000472262">
    <property type="component" value="Unassembled WGS sequence"/>
</dbReference>
<dbReference type="GO" id="GO:0005524">
    <property type="term" value="F:ATP binding"/>
    <property type="evidence" value="ECO:0007669"/>
    <property type="project" value="UniProtKB-UniRule"/>
</dbReference>
<evidence type="ECO:0000256" key="5">
    <source>
        <dbReference type="ARBA" id="ARBA00022741"/>
    </source>
</evidence>
<dbReference type="Ensembl" id="ENSSGRT00000049738.1">
    <property type="protein sequence ID" value="ENSSGRP00000046491.1"/>
    <property type="gene ID" value="ENSSGRG00000023800.1"/>
</dbReference>
<dbReference type="GO" id="GO:0010508">
    <property type="term" value="P:positive regulation of autophagy"/>
    <property type="evidence" value="ECO:0007669"/>
    <property type="project" value="TreeGrafter"/>
</dbReference>
<dbReference type="PROSITE" id="PS00108">
    <property type="entry name" value="PROTEIN_KINASE_ST"/>
    <property type="match status" value="1"/>
</dbReference>
<dbReference type="Gene3D" id="3.30.200.20">
    <property type="entry name" value="Phosphorylase Kinase, domain 1"/>
    <property type="match status" value="1"/>
</dbReference>
<evidence type="ECO:0000256" key="4">
    <source>
        <dbReference type="ARBA" id="ARBA00022679"/>
    </source>
</evidence>
<dbReference type="InterPro" id="IPR017441">
    <property type="entry name" value="Protein_kinase_ATP_BS"/>
</dbReference>
<dbReference type="GO" id="GO:0034727">
    <property type="term" value="P:piecemeal microautophagy of the nucleus"/>
    <property type="evidence" value="ECO:0007669"/>
    <property type="project" value="TreeGrafter"/>
</dbReference>
<dbReference type="PANTHER" id="PTHR24348">
    <property type="entry name" value="SERINE/THREONINE-PROTEIN KINASE UNC-51-RELATED"/>
    <property type="match status" value="1"/>
</dbReference>
<reference evidence="12" key="2">
    <citation type="submission" date="2025-09" db="UniProtKB">
        <authorList>
            <consortium name="Ensembl"/>
        </authorList>
    </citation>
    <scope>IDENTIFICATION</scope>
</reference>
<evidence type="ECO:0000256" key="10">
    <source>
        <dbReference type="SAM" id="MobiDB-lite"/>
    </source>
</evidence>
<feature type="compositionally biased region" description="Low complexity" evidence="10">
    <location>
        <begin position="519"/>
        <end position="550"/>
    </location>
</feature>
<gene>
    <name evidence="12" type="primary">LOC107595678</name>
</gene>
<dbReference type="SMART" id="SM00220">
    <property type="entry name" value="S_TKc"/>
    <property type="match status" value="1"/>
</dbReference>
<keyword evidence="7 9" id="KW-0067">ATP-binding</keyword>
<dbReference type="GO" id="GO:0061709">
    <property type="term" value="P:reticulophagy"/>
    <property type="evidence" value="ECO:0007669"/>
    <property type="project" value="TreeGrafter"/>
</dbReference>
<keyword evidence="6" id="KW-0418">Kinase</keyword>
<dbReference type="GO" id="GO:0005776">
    <property type="term" value="C:autophagosome"/>
    <property type="evidence" value="ECO:0007669"/>
    <property type="project" value="TreeGrafter"/>
</dbReference>
<keyword evidence="13" id="KW-1185">Reference proteome</keyword>
<dbReference type="FunFam" id="1.10.510.10:FF:000128">
    <property type="entry name" value="serine/threonine-protein kinase ULK2 isoform X2"/>
    <property type="match status" value="1"/>
</dbReference>
<dbReference type="InterPro" id="IPR022708">
    <property type="entry name" value="Atg1-like_tMIT"/>
</dbReference>
<sequence length="810" mass="90156">METVGKFEFSRKDLIGHGAFAVVFKGRHREKHDWEVAVKCINKKNLAKSQTLLGKEIKILKELKHENIVALHDFQVGCITLQMFGWMVFNAIGTLSEDTIRVFLQQIAGAMRVLQAKGIIHRDLKPQNILLSHPAGRKSHSNNTCIKIADFGFARYLQNNMMAATLCGSPMYMAPEVIMSQNYDAKADLWSIGTIVFQCLTGKAPFQASSPQDLRLFYEKNKTLSPNIPRETSSHLRHLLLGLLQRNHKDRMDFDEFFRHPFLEASSSMKKCELLHCHFKLCFYSQSLAEIQQVRAKALASPTQDSPGYLLKDSGGGGGGSSSKNSSCDTDDFVMVPAHFPSKPARTLSCQLLYFLSFSSFKNVVTVLLKWDFWVFIIFFPSVFLGELTCDMPTGKARQQQQGLGTRLNSAPCLLEAAGGCRQKIRKQHSDPVVAPQGNMMPFRTLHSSPRLSELMQRNPLPTILGSPSRVRFHVCFRNSSLYTVLMLHTPVFPLTVPPGGGGFVVGSGSPARVVFTVGSPPSGGTPPQSSRSRKFSAGSSSSISPVGSLNSRYPQTGICMDGYEGPSSPRYGFTDPISAVTFEAPELPEETLMEQEHTETLRRLRFMLNFTRCMVEVAGARGGEDAQADLSSTSLLQQQSLVADQVSSLSREWSYAEQLVLYMKITELLSSSLQTAMEGIKQGKLYPSTTVKQVVRRLNDLYKSSVMSCRSLSAQLERFFSRKHKLMDHINSITAERLLFSHTVQMVQTAALDEMFHQGEASVQRYHKALLLMEGLSLLLTDQADILSVSKCKQCIERRLNALQSGLCV</sequence>
<dbReference type="AlphaFoldDB" id="A0A672NEG4"/>
<evidence type="ECO:0000256" key="9">
    <source>
        <dbReference type="PROSITE-ProRule" id="PRU10141"/>
    </source>
</evidence>
<dbReference type="InterPro" id="IPR048941">
    <property type="entry name" value="ATG1-like_MIT2"/>
</dbReference>
<organism evidence="12 13">
    <name type="scientific">Sinocyclocheilus grahami</name>
    <name type="common">Dianchi golden-line fish</name>
    <name type="synonym">Barbus grahami</name>
    <dbReference type="NCBI Taxonomy" id="75366"/>
    <lineage>
        <taxon>Eukaryota</taxon>
        <taxon>Metazoa</taxon>
        <taxon>Chordata</taxon>
        <taxon>Craniata</taxon>
        <taxon>Vertebrata</taxon>
        <taxon>Euteleostomi</taxon>
        <taxon>Actinopterygii</taxon>
        <taxon>Neopterygii</taxon>
        <taxon>Teleostei</taxon>
        <taxon>Ostariophysi</taxon>
        <taxon>Cypriniformes</taxon>
        <taxon>Cyprinidae</taxon>
        <taxon>Cyprininae</taxon>
        <taxon>Sinocyclocheilus</taxon>
    </lineage>
</organism>
<dbReference type="GO" id="GO:0000045">
    <property type="term" value="P:autophagosome assembly"/>
    <property type="evidence" value="ECO:0007669"/>
    <property type="project" value="TreeGrafter"/>
</dbReference>